<dbReference type="InterPro" id="IPR037069">
    <property type="entry name" value="AcylCoA_DH/ox_N_sf"/>
</dbReference>
<dbReference type="GO" id="GO:0050660">
    <property type="term" value="F:flavin adenine dinucleotide binding"/>
    <property type="evidence" value="ECO:0007669"/>
    <property type="project" value="InterPro"/>
</dbReference>
<evidence type="ECO:0000256" key="1">
    <source>
        <dbReference type="ARBA" id="ARBA00001974"/>
    </source>
</evidence>
<dbReference type="Gene3D" id="2.40.110.10">
    <property type="entry name" value="Butyryl-CoA Dehydrogenase, subunit A, domain 2"/>
    <property type="match status" value="1"/>
</dbReference>
<evidence type="ECO:0000259" key="6">
    <source>
        <dbReference type="Pfam" id="PF02771"/>
    </source>
</evidence>
<keyword evidence="4" id="KW-0560">Oxidoreductase</keyword>
<dbReference type="InterPro" id="IPR006091">
    <property type="entry name" value="Acyl-CoA_Oxase/DH_mid-dom"/>
</dbReference>
<dbReference type="GO" id="GO:0005886">
    <property type="term" value="C:plasma membrane"/>
    <property type="evidence" value="ECO:0007669"/>
    <property type="project" value="TreeGrafter"/>
</dbReference>
<name>A0A0F9BAS5_9ZZZZ</name>
<gene>
    <name evidence="7" type="ORF">LCGC14_2812590</name>
</gene>
<dbReference type="InterPro" id="IPR046373">
    <property type="entry name" value="Acyl-CoA_Oxase/DH_mid-dom_sf"/>
</dbReference>
<evidence type="ECO:0000259" key="5">
    <source>
        <dbReference type="Pfam" id="PF02770"/>
    </source>
</evidence>
<dbReference type="Gene3D" id="1.10.540.10">
    <property type="entry name" value="Acyl-CoA dehydrogenase/oxidase, N-terminal domain"/>
    <property type="match status" value="1"/>
</dbReference>
<evidence type="ECO:0000256" key="3">
    <source>
        <dbReference type="ARBA" id="ARBA00022827"/>
    </source>
</evidence>
<evidence type="ECO:0000313" key="7">
    <source>
        <dbReference type="EMBL" id="KKK81521.1"/>
    </source>
</evidence>
<dbReference type="InterPro" id="IPR052161">
    <property type="entry name" value="Mycobact_Acyl-CoA_DH"/>
</dbReference>
<organism evidence="7">
    <name type="scientific">marine sediment metagenome</name>
    <dbReference type="NCBI Taxonomy" id="412755"/>
    <lineage>
        <taxon>unclassified sequences</taxon>
        <taxon>metagenomes</taxon>
        <taxon>ecological metagenomes</taxon>
    </lineage>
</organism>
<evidence type="ECO:0008006" key="8">
    <source>
        <dbReference type="Google" id="ProtNLM"/>
    </source>
</evidence>
<dbReference type="InterPro" id="IPR009100">
    <property type="entry name" value="AcylCoA_DH/oxidase_NM_dom_sf"/>
</dbReference>
<comment type="caution">
    <text evidence="7">The sequence shown here is derived from an EMBL/GenBank/DDBJ whole genome shotgun (WGS) entry which is preliminary data.</text>
</comment>
<dbReference type="PANTHER" id="PTHR43292">
    <property type="entry name" value="ACYL-COA DEHYDROGENASE"/>
    <property type="match status" value="1"/>
</dbReference>
<dbReference type="Pfam" id="PF02770">
    <property type="entry name" value="Acyl-CoA_dh_M"/>
    <property type="match status" value="1"/>
</dbReference>
<dbReference type="PANTHER" id="PTHR43292:SF3">
    <property type="entry name" value="ACYL-COA DEHYDROGENASE FADE29"/>
    <property type="match status" value="1"/>
</dbReference>
<sequence length="195" mass="21594">MGLEPGKLLIFYEEQQRAGVTRGRDLGVQMVGPLIIRHGTPAQKAYWLPRMLSCEDLWCQGYSEPGSGSDLASLRCAARREGDGFVIDGQKIWTTMAQDSTHIFMLARTDPKPARRQDGISFLLVPMDQPGVTVRPIRTLAGDAEFCEVFFDGARAPAENLVGELDKGWAMAKTLLGFERIFIGAPMLAQHALWQ</sequence>
<dbReference type="GO" id="GO:0016627">
    <property type="term" value="F:oxidoreductase activity, acting on the CH-CH group of donors"/>
    <property type="evidence" value="ECO:0007669"/>
    <property type="project" value="InterPro"/>
</dbReference>
<dbReference type="SUPFAM" id="SSF56645">
    <property type="entry name" value="Acyl-CoA dehydrogenase NM domain-like"/>
    <property type="match status" value="1"/>
</dbReference>
<dbReference type="Pfam" id="PF02771">
    <property type="entry name" value="Acyl-CoA_dh_N"/>
    <property type="match status" value="1"/>
</dbReference>
<dbReference type="InterPro" id="IPR013786">
    <property type="entry name" value="AcylCoA_DH/ox_N"/>
</dbReference>
<evidence type="ECO:0000256" key="4">
    <source>
        <dbReference type="ARBA" id="ARBA00023002"/>
    </source>
</evidence>
<proteinExistence type="predicted"/>
<dbReference type="EMBL" id="LAZR01053085">
    <property type="protein sequence ID" value="KKK81521.1"/>
    <property type="molecule type" value="Genomic_DNA"/>
</dbReference>
<keyword evidence="2" id="KW-0285">Flavoprotein</keyword>
<keyword evidence="3" id="KW-0274">FAD</keyword>
<feature type="domain" description="Acyl-CoA dehydrogenase/oxidase N-terminal" evidence="6">
    <location>
        <begin position="2"/>
        <end position="55"/>
    </location>
</feature>
<evidence type="ECO:0000256" key="2">
    <source>
        <dbReference type="ARBA" id="ARBA00022630"/>
    </source>
</evidence>
<comment type="cofactor">
    <cofactor evidence="1">
        <name>FAD</name>
        <dbReference type="ChEBI" id="CHEBI:57692"/>
    </cofactor>
</comment>
<feature type="non-terminal residue" evidence="7">
    <location>
        <position position="195"/>
    </location>
</feature>
<feature type="domain" description="Acyl-CoA oxidase/dehydrogenase middle" evidence="5">
    <location>
        <begin position="59"/>
        <end position="152"/>
    </location>
</feature>
<dbReference type="AlphaFoldDB" id="A0A0F9BAS5"/>
<reference evidence="7" key="1">
    <citation type="journal article" date="2015" name="Nature">
        <title>Complex archaea that bridge the gap between prokaryotes and eukaryotes.</title>
        <authorList>
            <person name="Spang A."/>
            <person name="Saw J.H."/>
            <person name="Jorgensen S.L."/>
            <person name="Zaremba-Niedzwiedzka K."/>
            <person name="Martijn J."/>
            <person name="Lind A.E."/>
            <person name="van Eijk R."/>
            <person name="Schleper C."/>
            <person name="Guy L."/>
            <person name="Ettema T.J."/>
        </authorList>
    </citation>
    <scope>NUCLEOTIDE SEQUENCE</scope>
</reference>
<protein>
    <recommendedName>
        <fullName evidence="8">Acyl-CoA oxidase/dehydrogenase middle domain-containing protein</fullName>
    </recommendedName>
</protein>
<accession>A0A0F9BAS5</accession>
<dbReference type="FunFam" id="2.40.110.10:FF:000011">
    <property type="entry name" value="Acyl-CoA dehydrogenase FadE34"/>
    <property type="match status" value="1"/>
</dbReference>